<reference evidence="2" key="1">
    <citation type="submission" date="2023-10" db="EMBL/GenBank/DDBJ databases">
        <title>Genome assembly of Pristionchus species.</title>
        <authorList>
            <person name="Yoshida K."/>
            <person name="Sommer R.J."/>
        </authorList>
    </citation>
    <scope>NUCLEOTIDE SEQUENCE</scope>
    <source>
        <strain evidence="2">RS5133</strain>
    </source>
</reference>
<dbReference type="InterPro" id="IPR001214">
    <property type="entry name" value="SET_dom"/>
</dbReference>
<evidence type="ECO:0000259" key="1">
    <source>
        <dbReference type="Pfam" id="PF00856"/>
    </source>
</evidence>
<dbReference type="SUPFAM" id="SSF82199">
    <property type="entry name" value="SET domain"/>
    <property type="match status" value="1"/>
</dbReference>
<dbReference type="Proteomes" id="UP001432322">
    <property type="component" value="Unassembled WGS sequence"/>
</dbReference>
<accession>A0AAV5WYB8</accession>
<comment type="caution">
    <text evidence="2">The sequence shown here is derived from an EMBL/GenBank/DDBJ whole genome shotgun (WGS) entry which is preliminary data.</text>
</comment>
<dbReference type="EMBL" id="BTSY01000007">
    <property type="protein sequence ID" value="GMT36874.1"/>
    <property type="molecule type" value="Genomic_DNA"/>
</dbReference>
<name>A0AAV5WYB8_9BILA</name>
<dbReference type="Pfam" id="PF00856">
    <property type="entry name" value="SET"/>
    <property type="match status" value="1"/>
</dbReference>
<dbReference type="AlphaFoldDB" id="A0AAV5WYB8"/>
<dbReference type="InterPro" id="IPR046341">
    <property type="entry name" value="SET_dom_sf"/>
</dbReference>
<dbReference type="Gene3D" id="2.170.270.10">
    <property type="entry name" value="SET domain"/>
    <property type="match status" value="1"/>
</dbReference>
<gene>
    <name evidence="2" type="ORF">PFISCL1PPCAC_28171</name>
</gene>
<keyword evidence="3" id="KW-1185">Reference proteome</keyword>
<proteinExistence type="predicted"/>
<evidence type="ECO:0000313" key="3">
    <source>
        <dbReference type="Proteomes" id="UP001432322"/>
    </source>
</evidence>
<evidence type="ECO:0000313" key="2">
    <source>
        <dbReference type="EMBL" id="GMT36874.1"/>
    </source>
</evidence>
<feature type="domain" description="SET" evidence="1">
    <location>
        <begin position="215"/>
        <end position="318"/>
    </location>
</feature>
<organism evidence="2 3">
    <name type="scientific">Pristionchus fissidentatus</name>
    <dbReference type="NCBI Taxonomy" id="1538716"/>
    <lineage>
        <taxon>Eukaryota</taxon>
        <taxon>Metazoa</taxon>
        <taxon>Ecdysozoa</taxon>
        <taxon>Nematoda</taxon>
        <taxon>Chromadorea</taxon>
        <taxon>Rhabditida</taxon>
        <taxon>Rhabditina</taxon>
        <taxon>Diplogasteromorpha</taxon>
        <taxon>Diplogasteroidea</taxon>
        <taxon>Neodiplogasteridae</taxon>
        <taxon>Pristionchus</taxon>
    </lineage>
</organism>
<protein>
    <recommendedName>
        <fullName evidence="1">SET domain-containing protein</fullName>
    </recommendedName>
</protein>
<sequence>QLCKCVETIESKWWKMFTPDVFEDEEEYYNLAITIVAPVLKEKLISALKLEYGDEFERKYAGWNTDVANYPEPYKSQHVSFRAEVLRYCWEMKKLPIIFFNLSGNYNSVSTPAGRRHSDCSSSGESGEQSDCVQPTAFKIRSRAWIDENGTFRMGSGLTTCGIDGVPTRLTGAEMGNPVLLSCDENCDSGGECRQNITSGCRFPQILHIDPDCGLDMRAGEDIPRGHPMSVMSGKWIDRSEEDEHDARMFFGHRGKDVKNFTFTCDVKKNEFYTYNHACLPNMMSSMAYIGRDTPLARPILISRCKILAGERLTWHYNPSGKVPFPCRCGAGELCCNPDQEMYAK</sequence>
<feature type="non-terminal residue" evidence="2">
    <location>
        <position position="1"/>
    </location>
</feature>